<proteinExistence type="predicted"/>
<dbReference type="InterPro" id="IPR034660">
    <property type="entry name" value="DinB/YfiT-like"/>
</dbReference>
<gene>
    <name evidence="1" type="ORF">VV02_23905</name>
</gene>
<dbReference type="OrthoDB" id="3780659at2"/>
<dbReference type="Proteomes" id="UP000066480">
    <property type="component" value="Chromosome"/>
</dbReference>
<evidence type="ECO:0000313" key="2">
    <source>
        <dbReference type="Proteomes" id="UP000066480"/>
    </source>
</evidence>
<sequence>MAQSTDPTTLLNAATDRTLALAETWLRWDGRPFVTDDNERIYTPHKAIRRYADHLLDHLAQTQALLSGAETIPDEWRASLVTLESDWAHFTEADLREAQQRIRRLTQTYVLVLQACSADELDRERGQDVWTLREIVEHVASPWYAEQVGDRS</sequence>
<dbReference type="KEGG" id="lmoi:VV02_23905"/>
<evidence type="ECO:0000313" key="1">
    <source>
        <dbReference type="EMBL" id="AKU18182.1"/>
    </source>
</evidence>
<name>A0A0K1JN84_9MICO</name>
<evidence type="ECO:0008006" key="3">
    <source>
        <dbReference type="Google" id="ProtNLM"/>
    </source>
</evidence>
<protein>
    <recommendedName>
        <fullName evidence="3">DinB-like domain-containing protein</fullName>
    </recommendedName>
</protein>
<dbReference type="RefSeq" id="WP_052595693.1">
    <property type="nucleotide sequence ID" value="NZ_CP011112.1"/>
</dbReference>
<dbReference type="SUPFAM" id="SSF109854">
    <property type="entry name" value="DinB/YfiT-like putative metalloenzymes"/>
    <property type="match status" value="1"/>
</dbReference>
<dbReference type="EMBL" id="CP011112">
    <property type="protein sequence ID" value="AKU18182.1"/>
    <property type="molecule type" value="Genomic_DNA"/>
</dbReference>
<dbReference type="AlphaFoldDB" id="A0A0K1JN84"/>
<dbReference type="PATRIC" id="fig|571913.6.peg.4840"/>
<organism evidence="1 2">
    <name type="scientific">Luteipulveratus mongoliensis</name>
    <dbReference type="NCBI Taxonomy" id="571913"/>
    <lineage>
        <taxon>Bacteria</taxon>
        <taxon>Bacillati</taxon>
        <taxon>Actinomycetota</taxon>
        <taxon>Actinomycetes</taxon>
        <taxon>Micrococcales</taxon>
        <taxon>Dermacoccaceae</taxon>
        <taxon>Luteipulveratus</taxon>
    </lineage>
</organism>
<accession>A0A0K1JN84</accession>
<reference evidence="1 2" key="1">
    <citation type="submission" date="2015-03" db="EMBL/GenBank/DDBJ databases">
        <title>Luteipulveratus halotolerans sp. nov., a novel actinobacterium (Dermacoccaceae) from Sarawak, Malaysia.</title>
        <authorList>
            <person name="Juboi H."/>
            <person name="Basik A."/>
            <person name="Shamsul S.S."/>
            <person name="Arnold P."/>
            <person name="Schmitt E.K."/>
            <person name="Sanglier J.-J."/>
            <person name="Yeo T."/>
        </authorList>
    </citation>
    <scope>NUCLEOTIDE SEQUENCE [LARGE SCALE GENOMIC DNA]</scope>
    <source>
        <strain evidence="1 2">MN07-A0370</strain>
    </source>
</reference>
<keyword evidence="2" id="KW-1185">Reference proteome</keyword>